<evidence type="ECO:0000313" key="2">
    <source>
        <dbReference type="EMBL" id="GLD55026.1"/>
    </source>
</evidence>
<evidence type="ECO:0000313" key="3">
    <source>
        <dbReference type="Proteomes" id="UP001279410"/>
    </source>
</evidence>
<accession>A0AAD3MKC9</accession>
<feature type="region of interest" description="Disordered" evidence="1">
    <location>
        <begin position="229"/>
        <end position="258"/>
    </location>
</feature>
<sequence length="310" mass="34877">MAQKAEPVKTGLNRPEETTKAPVPEPQKVGPVVSILKRPEGTTKAPVPEPRRVGPVVSFLKRPEGTTKVPVPEPQKVGPVVSILKRPESTIEIRPSTPTAEPAITKPEIHQVMAQEYKIASLEREKLALIMEVERSKSQLSRVARDASEEMRELLAELYSNGKKGKDAERNAEKLRVALRMETNSRKEAEKNLPRQEEETSTIKQTLAQVKNDLENSRCQWENERSRLLADQRAGEGKINVGEGKVTTPGGAERETQPQQLLVKAQEDLDKEQLQWRQEKSGLLESLSVLKQALRDREQDRETLQNDLDE</sequence>
<dbReference type="EMBL" id="BRZM01000020">
    <property type="protein sequence ID" value="GLD55026.1"/>
    <property type="molecule type" value="Genomic_DNA"/>
</dbReference>
<feature type="region of interest" description="Disordered" evidence="1">
    <location>
        <begin position="1"/>
        <end position="51"/>
    </location>
</feature>
<dbReference type="AlphaFoldDB" id="A0AAD3MKC9"/>
<proteinExistence type="predicted"/>
<evidence type="ECO:0000256" key="1">
    <source>
        <dbReference type="SAM" id="MobiDB-lite"/>
    </source>
</evidence>
<comment type="caution">
    <text evidence="2">The sequence shown here is derived from an EMBL/GenBank/DDBJ whole genome shotgun (WGS) entry which is preliminary data.</text>
</comment>
<feature type="region of interest" description="Disordered" evidence="1">
    <location>
        <begin position="182"/>
        <end position="203"/>
    </location>
</feature>
<feature type="compositionally biased region" description="Basic and acidic residues" evidence="1">
    <location>
        <begin position="183"/>
        <end position="198"/>
    </location>
</feature>
<gene>
    <name evidence="2" type="ORF">AKAME5_000757600</name>
</gene>
<protein>
    <submittedName>
        <fullName evidence="2">Titin-like protein</fullName>
    </submittedName>
</protein>
<organism evidence="2 3">
    <name type="scientific">Lates japonicus</name>
    <name type="common">Japanese lates</name>
    <dbReference type="NCBI Taxonomy" id="270547"/>
    <lineage>
        <taxon>Eukaryota</taxon>
        <taxon>Metazoa</taxon>
        <taxon>Chordata</taxon>
        <taxon>Craniata</taxon>
        <taxon>Vertebrata</taxon>
        <taxon>Euteleostomi</taxon>
        <taxon>Actinopterygii</taxon>
        <taxon>Neopterygii</taxon>
        <taxon>Teleostei</taxon>
        <taxon>Neoteleostei</taxon>
        <taxon>Acanthomorphata</taxon>
        <taxon>Carangaria</taxon>
        <taxon>Carangaria incertae sedis</taxon>
        <taxon>Centropomidae</taxon>
        <taxon>Lates</taxon>
    </lineage>
</organism>
<dbReference type="Proteomes" id="UP001279410">
    <property type="component" value="Unassembled WGS sequence"/>
</dbReference>
<name>A0AAD3MKC9_LATJO</name>
<reference evidence="2" key="1">
    <citation type="submission" date="2022-08" db="EMBL/GenBank/DDBJ databases">
        <title>Genome sequencing of akame (Lates japonicus).</title>
        <authorList>
            <person name="Hashiguchi Y."/>
            <person name="Takahashi H."/>
        </authorList>
    </citation>
    <scope>NUCLEOTIDE SEQUENCE</scope>
    <source>
        <strain evidence="2">Kochi</strain>
    </source>
</reference>
<keyword evidence="3" id="KW-1185">Reference proteome</keyword>